<feature type="compositionally biased region" description="Basic and acidic residues" evidence="1">
    <location>
        <begin position="12"/>
        <end position="25"/>
    </location>
</feature>
<reference evidence="2" key="2">
    <citation type="journal article" date="2024" name="Environ. Microbiol.">
        <title>Genome analysis and description of Tunturibacter gen. nov. expands the diversity of Terriglobia in tundra soils.</title>
        <authorList>
            <person name="Messyasz A."/>
            <person name="Mannisto M.K."/>
            <person name="Kerkhof L.J."/>
            <person name="Haggblom M.M."/>
        </authorList>
    </citation>
    <scope>NUCLEOTIDE SEQUENCE</scope>
    <source>
        <strain evidence="2">X5P6</strain>
    </source>
</reference>
<name>A0AAU7ZNK4_9BACT</name>
<proteinExistence type="predicted"/>
<protein>
    <submittedName>
        <fullName evidence="2">Uncharacterized protein</fullName>
    </submittedName>
</protein>
<evidence type="ECO:0000256" key="1">
    <source>
        <dbReference type="SAM" id="MobiDB-lite"/>
    </source>
</evidence>
<accession>A0AAU7ZNK4</accession>
<reference evidence="2" key="1">
    <citation type="submission" date="2023-08" db="EMBL/GenBank/DDBJ databases">
        <authorList>
            <person name="Messyasz A."/>
            <person name="Mannisto M.K."/>
            <person name="Kerkhof L.J."/>
            <person name="Haggblom M."/>
        </authorList>
    </citation>
    <scope>NUCLEOTIDE SEQUENCE</scope>
    <source>
        <strain evidence="2">X5P6</strain>
    </source>
</reference>
<dbReference type="KEGG" id="tpsc:RBB77_19135"/>
<feature type="region of interest" description="Disordered" evidence="1">
    <location>
        <begin position="1"/>
        <end position="35"/>
    </location>
</feature>
<sequence length="65" mass="7467">MSDSPKNPGLDGRARDKDGQIDHKHPTTKIKHLREHYGKHFAPDWDGERTLGELLKESKFESLSQ</sequence>
<dbReference type="AlphaFoldDB" id="A0AAU7ZNK4"/>
<dbReference type="EMBL" id="CP132942">
    <property type="protein sequence ID" value="XCB32533.1"/>
    <property type="molecule type" value="Genomic_DNA"/>
</dbReference>
<gene>
    <name evidence="2" type="ORF">RBB77_19135</name>
</gene>
<organism evidence="2">
    <name type="scientific">Tunturiibacter psychrotolerans</name>
    <dbReference type="NCBI Taxonomy" id="3069686"/>
    <lineage>
        <taxon>Bacteria</taxon>
        <taxon>Pseudomonadati</taxon>
        <taxon>Acidobacteriota</taxon>
        <taxon>Terriglobia</taxon>
        <taxon>Terriglobales</taxon>
        <taxon>Acidobacteriaceae</taxon>
        <taxon>Tunturiibacter</taxon>
    </lineage>
</organism>
<evidence type="ECO:0000313" key="2">
    <source>
        <dbReference type="EMBL" id="XCB32533.1"/>
    </source>
</evidence>
<dbReference type="RefSeq" id="WP_353063379.1">
    <property type="nucleotide sequence ID" value="NZ_CP132942.1"/>
</dbReference>